<evidence type="ECO:0000259" key="5">
    <source>
        <dbReference type="Pfam" id="PF07992"/>
    </source>
</evidence>
<reference evidence="7 8" key="1">
    <citation type="submission" date="2018-10" db="EMBL/GenBank/DDBJ databases">
        <title>Brevibacterium genomes from Austrain hard cheese rinds.</title>
        <authorList>
            <person name="Anast J.M."/>
            <person name="Dzieciol M."/>
            <person name="Schultz D.L."/>
            <person name="Mann E."/>
            <person name="Wagner M."/>
            <person name="Schmitz-Esser S."/>
        </authorList>
    </citation>
    <scope>NUCLEOTIDE SEQUENCE [LARGE SCALE GENOMIC DNA]</scope>
    <source>
        <strain evidence="7 8">L261</strain>
    </source>
</reference>
<dbReference type="Proteomes" id="UP000297736">
    <property type="component" value="Unassembled WGS sequence"/>
</dbReference>
<dbReference type="Pfam" id="PF14759">
    <property type="entry name" value="Reductase_C"/>
    <property type="match status" value="1"/>
</dbReference>
<evidence type="ECO:0000259" key="6">
    <source>
        <dbReference type="Pfam" id="PF14759"/>
    </source>
</evidence>
<evidence type="ECO:0000256" key="2">
    <source>
        <dbReference type="ARBA" id="ARBA00022630"/>
    </source>
</evidence>
<dbReference type="InterPro" id="IPR028202">
    <property type="entry name" value="Reductase_C"/>
</dbReference>
<dbReference type="PRINTS" id="PR00368">
    <property type="entry name" value="FADPNR"/>
</dbReference>
<dbReference type="InterPro" id="IPR036188">
    <property type="entry name" value="FAD/NAD-bd_sf"/>
</dbReference>
<protein>
    <submittedName>
        <fullName evidence="7">NAD(P)/FAD-dependent oxidoreductase</fullName>
    </submittedName>
</protein>
<dbReference type="PANTHER" id="PTHR43557:SF2">
    <property type="entry name" value="RIESKE DOMAIN-CONTAINING PROTEIN-RELATED"/>
    <property type="match status" value="1"/>
</dbReference>
<evidence type="ECO:0000313" key="7">
    <source>
        <dbReference type="EMBL" id="TGD38387.1"/>
    </source>
</evidence>
<keyword evidence="3" id="KW-0274">FAD</keyword>
<evidence type="ECO:0000313" key="8">
    <source>
        <dbReference type="Proteomes" id="UP000297736"/>
    </source>
</evidence>
<dbReference type="InterPro" id="IPR016156">
    <property type="entry name" value="FAD/NAD-linked_Rdtase_dimer_sf"/>
</dbReference>
<dbReference type="PRINTS" id="PR00411">
    <property type="entry name" value="PNDRDTASEI"/>
</dbReference>
<comment type="caution">
    <text evidence="7">The sequence shown here is derived from an EMBL/GenBank/DDBJ whole genome shotgun (WGS) entry which is preliminary data.</text>
</comment>
<dbReference type="EMBL" id="RHFF01000010">
    <property type="protein sequence ID" value="TGD38387.1"/>
    <property type="molecule type" value="Genomic_DNA"/>
</dbReference>
<feature type="domain" description="Reductase C-terminal" evidence="6">
    <location>
        <begin position="348"/>
        <end position="420"/>
    </location>
</feature>
<organism evidence="7 8">
    <name type="scientific">Brevibacterium aurantiacum</name>
    <dbReference type="NCBI Taxonomy" id="273384"/>
    <lineage>
        <taxon>Bacteria</taxon>
        <taxon>Bacillati</taxon>
        <taxon>Actinomycetota</taxon>
        <taxon>Actinomycetes</taxon>
        <taxon>Micrococcales</taxon>
        <taxon>Brevibacteriaceae</taxon>
        <taxon>Brevibacterium</taxon>
    </lineage>
</organism>
<feature type="domain" description="FAD/NAD(P)-binding" evidence="5">
    <location>
        <begin position="24"/>
        <end position="322"/>
    </location>
</feature>
<comment type="cofactor">
    <cofactor evidence="1">
        <name>FAD</name>
        <dbReference type="ChEBI" id="CHEBI:57692"/>
    </cofactor>
</comment>
<dbReference type="GO" id="GO:0005737">
    <property type="term" value="C:cytoplasm"/>
    <property type="evidence" value="ECO:0007669"/>
    <property type="project" value="TreeGrafter"/>
</dbReference>
<dbReference type="InterPro" id="IPR050446">
    <property type="entry name" value="FAD-oxidoreductase/Apoptosis"/>
</dbReference>
<dbReference type="Gene3D" id="3.30.390.30">
    <property type="match status" value="1"/>
</dbReference>
<dbReference type="PANTHER" id="PTHR43557">
    <property type="entry name" value="APOPTOSIS-INDUCING FACTOR 1"/>
    <property type="match status" value="1"/>
</dbReference>
<evidence type="ECO:0000256" key="4">
    <source>
        <dbReference type="ARBA" id="ARBA00023002"/>
    </source>
</evidence>
<name>A0A4Z0KHY0_BREAU</name>
<keyword evidence="2" id="KW-0285">Flavoprotein</keyword>
<accession>A0A4Z0KHY0</accession>
<dbReference type="Pfam" id="PF07992">
    <property type="entry name" value="Pyr_redox_2"/>
    <property type="match status" value="1"/>
</dbReference>
<dbReference type="Gene3D" id="3.50.50.60">
    <property type="entry name" value="FAD/NAD(P)-binding domain"/>
    <property type="match status" value="2"/>
</dbReference>
<dbReference type="InterPro" id="IPR023753">
    <property type="entry name" value="FAD/NAD-binding_dom"/>
</dbReference>
<dbReference type="AlphaFoldDB" id="A0A4Z0KHY0"/>
<dbReference type="SUPFAM" id="SSF51905">
    <property type="entry name" value="FAD/NAD(P)-binding domain"/>
    <property type="match status" value="2"/>
</dbReference>
<sequence>MSCPRNPRSQEVTGDVSAGNASTKKVVIVGAGPAGIAAADALRAEGHAGEILIFGEERHAPYDRPPLSKQILAGTWLPEKAQLRSDDQLAAAEVSLHLSVKVASVDVEAHQVTLESGEQVAYDALILASGVTARELPFGHHLEGVHVMRTLDDALSLQINLETSQHLAVIGAGFLGAEVAAVARSLGKEVTMIDPLELPMQNVVGDEVGSMIADLHRHHGVNLELGHGVSSIEDSSGRATGVTLDDGRTVPADAALVAVGARPAVDWLRSSSVPLTAPNDPGAGGVRCDSSGRATDDVWAIGDVAAWWDPTQERYVRVEHRMTANEHARSCARDILGLTPTAPKSLPYFWSDQYDLKLRSFGFPSRQAGFHVIEGDLEDRRFVATYTDESDRIVGIIGAGMFKAMNWWRQQILDGQTLSDALSIKHSAENPA</sequence>
<proteinExistence type="predicted"/>
<evidence type="ECO:0000256" key="1">
    <source>
        <dbReference type="ARBA" id="ARBA00001974"/>
    </source>
</evidence>
<gene>
    <name evidence="7" type="ORF">EB834_11220</name>
</gene>
<dbReference type="GO" id="GO:0016651">
    <property type="term" value="F:oxidoreductase activity, acting on NAD(P)H"/>
    <property type="evidence" value="ECO:0007669"/>
    <property type="project" value="TreeGrafter"/>
</dbReference>
<dbReference type="SUPFAM" id="SSF55424">
    <property type="entry name" value="FAD/NAD-linked reductases, dimerisation (C-terminal) domain"/>
    <property type="match status" value="1"/>
</dbReference>
<keyword evidence="4" id="KW-0560">Oxidoreductase</keyword>
<evidence type="ECO:0000256" key="3">
    <source>
        <dbReference type="ARBA" id="ARBA00022827"/>
    </source>
</evidence>